<dbReference type="STRING" id="43265.A0A545VHL4"/>
<keyword evidence="2" id="KW-0539">Nucleus</keyword>
<keyword evidence="5" id="KW-1185">Reference proteome</keyword>
<evidence type="ECO:0000313" key="4">
    <source>
        <dbReference type="EMBL" id="TQW01219.1"/>
    </source>
</evidence>
<reference evidence="4 5" key="1">
    <citation type="journal article" date="2019" name="Appl. Microbiol. Biotechnol.">
        <title>Genome sequence of Isaria javanica and comparative genome analysis insights into family S53 peptidase evolution in fungal entomopathogens.</title>
        <authorList>
            <person name="Lin R."/>
            <person name="Zhang X."/>
            <person name="Xin B."/>
            <person name="Zou M."/>
            <person name="Gao Y."/>
            <person name="Qin F."/>
            <person name="Hu Q."/>
            <person name="Xie B."/>
            <person name="Cheng X."/>
        </authorList>
    </citation>
    <scope>NUCLEOTIDE SEQUENCE [LARGE SCALE GENOMIC DNA]</scope>
    <source>
        <strain evidence="4 5">IJ1G</strain>
    </source>
</reference>
<dbReference type="Pfam" id="PF03221">
    <property type="entry name" value="HTH_Tnp_Tc5"/>
    <property type="match status" value="1"/>
</dbReference>
<dbReference type="InterPro" id="IPR006600">
    <property type="entry name" value="HTH_CenpB_DNA-bd_dom"/>
</dbReference>
<dbReference type="SUPFAM" id="SSF46689">
    <property type="entry name" value="Homeodomain-like"/>
    <property type="match status" value="1"/>
</dbReference>
<evidence type="ECO:0000256" key="1">
    <source>
        <dbReference type="ARBA" id="ARBA00023125"/>
    </source>
</evidence>
<protein>
    <submittedName>
        <fullName evidence="4">Helix-turn-helix, Psq</fullName>
    </submittedName>
</protein>
<dbReference type="PROSITE" id="PS51253">
    <property type="entry name" value="HTH_CENPB"/>
    <property type="match status" value="1"/>
</dbReference>
<organism evidence="4 5">
    <name type="scientific">Cordyceps javanica</name>
    <dbReference type="NCBI Taxonomy" id="43265"/>
    <lineage>
        <taxon>Eukaryota</taxon>
        <taxon>Fungi</taxon>
        <taxon>Dikarya</taxon>
        <taxon>Ascomycota</taxon>
        <taxon>Pezizomycotina</taxon>
        <taxon>Sordariomycetes</taxon>
        <taxon>Hypocreomycetidae</taxon>
        <taxon>Hypocreales</taxon>
        <taxon>Cordycipitaceae</taxon>
        <taxon>Cordyceps</taxon>
    </lineage>
</organism>
<proteinExistence type="predicted"/>
<dbReference type="Pfam" id="PF05225">
    <property type="entry name" value="HTH_psq"/>
    <property type="match status" value="1"/>
</dbReference>
<dbReference type="AlphaFoldDB" id="A0A545VHL4"/>
<dbReference type="InterPro" id="IPR007889">
    <property type="entry name" value="HTH_Psq"/>
</dbReference>
<keyword evidence="1" id="KW-0238">DNA-binding</keyword>
<dbReference type="EMBL" id="SPUK01000001">
    <property type="protein sequence ID" value="TQW01219.1"/>
    <property type="molecule type" value="Genomic_DNA"/>
</dbReference>
<evidence type="ECO:0000256" key="2">
    <source>
        <dbReference type="ARBA" id="ARBA00023242"/>
    </source>
</evidence>
<comment type="caution">
    <text evidence="4">The sequence shown here is derived from an EMBL/GenBank/DDBJ whole genome shotgun (WGS) entry which is preliminary data.</text>
</comment>
<dbReference type="InterPro" id="IPR009057">
    <property type="entry name" value="Homeodomain-like_sf"/>
</dbReference>
<dbReference type="Gene3D" id="1.10.10.60">
    <property type="entry name" value="Homeodomain-like"/>
    <property type="match status" value="1"/>
</dbReference>
<sequence>MGKPNEDDIRNALQSVKSGVSVTKSAARWGVPRTTLRHRLKGTMTHANAAESQQRLSKRREEQLGGWIWTLTAIGQAPTHKQVRDVAAQLVALEGDPRPLGKNWVVSFLRRNPHIKMAKEPTEIRDESSAVDELSQ</sequence>
<accession>A0A545VHL4</accession>
<name>A0A545VHL4_9HYPO</name>
<dbReference type="GO" id="GO:0003677">
    <property type="term" value="F:DNA binding"/>
    <property type="evidence" value="ECO:0007669"/>
    <property type="project" value="UniProtKB-KW"/>
</dbReference>
<dbReference type="OrthoDB" id="5396311at2759"/>
<evidence type="ECO:0000313" key="5">
    <source>
        <dbReference type="Proteomes" id="UP000315783"/>
    </source>
</evidence>
<gene>
    <name evidence="4" type="ORF">IF1G_01150</name>
</gene>
<evidence type="ECO:0000259" key="3">
    <source>
        <dbReference type="PROSITE" id="PS51253"/>
    </source>
</evidence>
<dbReference type="Proteomes" id="UP000315783">
    <property type="component" value="Unassembled WGS sequence"/>
</dbReference>
<feature type="domain" description="HTH CENPB-type" evidence="3">
    <location>
        <begin position="48"/>
        <end position="118"/>
    </location>
</feature>